<dbReference type="PANTHER" id="PTHR36933:SF1">
    <property type="entry name" value="SLL0788 PROTEIN"/>
    <property type="match status" value="1"/>
</dbReference>
<sequence length="130" mass="14115">MTPFTAGSLRKSLTVLALLLGPMAAPAIAQDMQTMQGHDMAMPAGDDASTKAYQAAMDTMMKAMMTPYTGKADVDFVRGMIPHHQGAIDMAKVELQYGKDPQIRKLAQAVIKAQEHEIAEMKAWLAKHGQ</sequence>
<dbReference type="Proteomes" id="UP001242480">
    <property type="component" value="Unassembled WGS sequence"/>
</dbReference>
<dbReference type="RefSeq" id="WP_370882032.1">
    <property type="nucleotide sequence ID" value="NZ_JAUSVX010000014.1"/>
</dbReference>
<feature type="domain" description="DUF305" evidence="2">
    <location>
        <begin position="35"/>
        <end position="125"/>
    </location>
</feature>
<organism evidence="3 4">
    <name type="scientific">Labrys wisconsinensis</name>
    <dbReference type="NCBI Taxonomy" id="425677"/>
    <lineage>
        <taxon>Bacteria</taxon>
        <taxon>Pseudomonadati</taxon>
        <taxon>Pseudomonadota</taxon>
        <taxon>Alphaproteobacteria</taxon>
        <taxon>Hyphomicrobiales</taxon>
        <taxon>Xanthobacteraceae</taxon>
        <taxon>Labrys</taxon>
    </lineage>
</organism>
<dbReference type="EMBL" id="JAUSVX010000014">
    <property type="protein sequence ID" value="MDQ0472993.1"/>
    <property type="molecule type" value="Genomic_DNA"/>
</dbReference>
<proteinExistence type="predicted"/>
<keyword evidence="4" id="KW-1185">Reference proteome</keyword>
<evidence type="ECO:0000313" key="4">
    <source>
        <dbReference type="Proteomes" id="UP001242480"/>
    </source>
</evidence>
<evidence type="ECO:0000256" key="1">
    <source>
        <dbReference type="SAM" id="SignalP"/>
    </source>
</evidence>
<evidence type="ECO:0000313" key="3">
    <source>
        <dbReference type="EMBL" id="MDQ0472993.1"/>
    </source>
</evidence>
<dbReference type="InterPro" id="IPR012347">
    <property type="entry name" value="Ferritin-like"/>
</dbReference>
<gene>
    <name evidence="3" type="ORF">QO011_006026</name>
</gene>
<feature type="signal peptide" evidence="1">
    <location>
        <begin position="1"/>
        <end position="29"/>
    </location>
</feature>
<dbReference type="InterPro" id="IPR005183">
    <property type="entry name" value="DUF305_CopM-like"/>
</dbReference>
<reference evidence="3 4" key="1">
    <citation type="submission" date="2023-07" db="EMBL/GenBank/DDBJ databases">
        <title>Genomic Encyclopedia of Type Strains, Phase IV (KMG-IV): sequencing the most valuable type-strain genomes for metagenomic binning, comparative biology and taxonomic classification.</title>
        <authorList>
            <person name="Goeker M."/>
        </authorList>
    </citation>
    <scope>NUCLEOTIDE SEQUENCE [LARGE SCALE GENOMIC DNA]</scope>
    <source>
        <strain evidence="3 4">DSM 19619</strain>
    </source>
</reference>
<dbReference type="Pfam" id="PF03713">
    <property type="entry name" value="DUF305"/>
    <property type="match status" value="1"/>
</dbReference>
<comment type="caution">
    <text evidence="3">The sequence shown here is derived from an EMBL/GenBank/DDBJ whole genome shotgun (WGS) entry which is preliminary data.</text>
</comment>
<keyword evidence="1" id="KW-0732">Signal</keyword>
<protein>
    <submittedName>
        <fullName evidence="3">Uncharacterized protein (DUF305 family)</fullName>
    </submittedName>
</protein>
<name>A0ABU0JHV2_9HYPH</name>
<dbReference type="PANTHER" id="PTHR36933">
    <property type="entry name" value="SLL0788 PROTEIN"/>
    <property type="match status" value="1"/>
</dbReference>
<accession>A0ABU0JHV2</accession>
<dbReference type="Gene3D" id="1.20.1260.10">
    <property type="match status" value="1"/>
</dbReference>
<evidence type="ECO:0000259" key="2">
    <source>
        <dbReference type="Pfam" id="PF03713"/>
    </source>
</evidence>
<feature type="chain" id="PRO_5045212228" evidence="1">
    <location>
        <begin position="30"/>
        <end position="130"/>
    </location>
</feature>